<reference evidence="7 8" key="1">
    <citation type="journal article" date="2017" name="BMC Microbiol.">
        <title>Comparative genomics of Enterococcus spp. isolated from bovine feces.</title>
        <authorList>
            <person name="Beukers A.G."/>
            <person name="Zaheer R."/>
            <person name="Goji N."/>
            <person name="Amoako K.K."/>
            <person name="Chaves A.V."/>
            <person name="Ward M.P."/>
            <person name="McAllister T.A."/>
        </authorList>
    </citation>
    <scope>NUCLEOTIDE SEQUENCE [LARGE SCALE GENOMIC DNA]</scope>
    <source>
        <strain evidence="7 8">F1129D 143</strain>
    </source>
</reference>
<evidence type="ECO:0000313" key="8">
    <source>
        <dbReference type="Proteomes" id="UP000192477"/>
    </source>
</evidence>
<proteinExistence type="predicted"/>
<dbReference type="AlphaFoldDB" id="A0A1V8YE97"/>
<feature type="transmembrane region" description="Helical" evidence="6">
    <location>
        <begin position="183"/>
        <end position="203"/>
    </location>
</feature>
<dbReference type="Pfam" id="PF03631">
    <property type="entry name" value="Virul_fac_BrkB"/>
    <property type="match status" value="1"/>
</dbReference>
<dbReference type="EMBL" id="MJEA01000002">
    <property type="protein sequence ID" value="OQO70945.1"/>
    <property type="molecule type" value="Genomic_DNA"/>
</dbReference>
<dbReference type="PANTHER" id="PTHR30213:SF0">
    <property type="entry name" value="UPF0761 MEMBRANE PROTEIN YIHY"/>
    <property type="match status" value="1"/>
</dbReference>
<comment type="subcellular location">
    <subcellularLocation>
        <location evidence="1">Cell membrane</location>
        <topology evidence="1">Multi-pass membrane protein</topology>
    </subcellularLocation>
</comment>
<organism evidence="7 8">
    <name type="scientific">Enterococcus villorum</name>
    <dbReference type="NCBI Taxonomy" id="112904"/>
    <lineage>
        <taxon>Bacteria</taxon>
        <taxon>Bacillati</taxon>
        <taxon>Bacillota</taxon>
        <taxon>Bacilli</taxon>
        <taxon>Lactobacillales</taxon>
        <taxon>Enterococcaceae</taxon>
        <taxon>Enterococcus</taxon>
    </lineage>
</organism>
<dbReference type="InterPro" id="IPR017039">
    <property type="entry name" value="Virul_fac_BrkB"/>
</dbReference>
<feature type="transmembrane region" description="Helical" evidence="6">
    <location>
        <begin position="247"/>
        <end position="275"/>
    </location>
</feature>
<feature type="transmembrane region" description="Helical" evidence="6">
    <location>
        <begin position="29"/>
        <end position="51"/>
    </location>
</feature>
<accession>A0A1V8YE97</accession>
<feature type="transmembrane region" description="Helical" evidence="6">
    <location>
        <begin position="96"/>
        <end position="115"/>
    </location>
</feature>
<keyword evidence="5 6" id="KW-0472">Membrane</keyword>
<comment type="caution">
    <text evidence="7">The sequence shown here is derived from an EMBL/GenBank/DDBJ whole genome shotgun (WGS) entry which is preliminary data.</text>
</comment>
<protein>
    <submittedName>
        <fullName evidence="7">Ribonuclease BN</fullName>
    </submittedName>
</protein>
<evidence type="ECO:0000313" key="7">
    <source>
        <dbReference type="EMBL" id="OQO70945.1"/>
    </source>
</evidence>
<dbReference type="GO" id="GO:0005886">
    <property type="term" value="C:plasma membrane"/>
    <property type="evidence" value="ECO:0007669"/>
    <property type="project" value="UniProtKB-SubCell"/>
</dbReference>
<keyword evidence="4 6" id="KW-1133">Transmembrane helix</keyword>
<keyword evidence="2" id="KW-1003">Cell membrane</keyword>
<evidence type="ECO:0000256" key="5">
    <source>
        <dbReference type="ARBA" id="ARBA00023136"/>
    </source>
</evidence>
<evidence type="ECO:0000256" key="6">
    <source>
        <dbReference type="SAM" id="Phobius"/>
    </source>
</evidence>
<sequence length="309" mass="34890">MKLLGKLKRNENLMRFIETTQKRMIDSELGTTSVVVAYYLLLSLFPLIIAFGNILPFLHIDQETVLTYLRQVIPETIYQFIGPAIKNLLTQSSGSLLSLSALAALWSASQSINALQIAMNKAYGVENRKNFLVVRFFSLIVILLFMIAISGVTLFLGLGQLILEALQPIFKFSGNVIIQFQALKWPITLIVLFIIMFLIYLIVPNAQLKLKAVIPGTIFATIGWMLLSQVFGLYAKYFATRVSGYQIIGSFIVLMLWLNFAATIIILGGIINAVVQEYITGNEIKKRRDPTNKWLIRLKNKISHKKNKK</sequence>
<evidence type="ECO:0000256" key="2">
    <source>
        <dbReference type="ARBA" id="ARBA00022475"/>
    </source>
</evidence>
<evidence type="ECO:0000256" key="4">
    <source>
        <dbReference type="ARBA" id="ARBA00022989"/>
    </source>
</evidence>
<dbReference type="RefSeq" id="WP_081182296.1">
    <property type="nucleotide sequence ID" value="NZ_MJEA01000002.1"/>
</dbReference>
<dbReference type="OrthoDB" id="9775903at2"/>
<feature type="transmembrane region" description="Helical" evidence="6">
    <location>
        <begin position="136"/>
        <end position="163"/>
    </location>
</feature>
<evidence type="ECO:0000256" key="1">
    <source>
        <dbReference type="ARBA" id="ARBA00004651"/>
    </source>
</evidence>
<dbReference type="Proteomes" id="UP000192477">
    <property type="component" value="Unassembled WGS sequence"/>
</dbReference>
<name>A0A1V8YE97_9ENTE</name>
<dbReference type="PANTHER" id="PTHR30213">
    <property type="entry name" value="INNER MEMBRANE PROTEIN YHJD"/>
    <property type="match status" value="1"/>
</dbReference>
<feature type="transmembrane region" description="Helical" evidence="6">
    <location>
        <begin position="212"/>
        <end position="235"/>
    </location>
</feature>
<dbReference type="PIRSF" id="PIRSF035875">
    <property type="entry name" value="RNase_BN"/>
    <property type="match status" value="1"/>
</dbReference>
<evidence type="ECO:0000256" key="3">
    <source>
        <dbReference type="ARBA" id="ARBA00022692"/>
    </source>
</evidence>
<dbReference type="NCBIfam" id="TIGR00765">
    <property type="entry name" value="yihY_not_rbn"/>
    <property type="match status" value="1"/>
</dbReference>
<keyword evidence="3 6" id="KW-0812">Transmembrane</keyword>
<gene>
    <name evidence="7" type="ORF">BH747_02790</name>
</gene>
<dbReference type="STRING" id="112904.BH747_02790"/>